<reference evidence="2" key="1">
    <citation type="submission" date="2018-09" db="EMBL/GenBank/DDBJ databases">
        <title>Chryseolinea sp. KIS68-18 isolated from soil.</title>
        <authorList>
            <person name="Weon H.-Y."/>
            <person name="Kwon S.-W."/>
            <person name="Lee S.A."/>
        </authorList>
    </citation>
    <scope>NUCLEOTIDE SEQUENCE [LARGE SCALE GENOMIC DNA]</scope>
    <source>
        <strain evidence="2">KIS68-18</strain>
    </source>
</reference>
<proteinExistence type="predicted"/>
<accession>A0A385SX96</accession>
<evidence type="ECO:0008006" key="3">
    <source>
        <dbReference type="Google" id="ProtNLM"/>
    </source>
</evidence>
<dbReference type="AlphaFoldDB" id="A0A385SX96"/>
<dbReference type="Pfam" id="PF08843">
    <property type="entry name" value="AbiEii"/>
    <property type="match status" value="1"/>
</dbReference>
<evidence type="ECO:0000313" key="2">
    <source>
        <dbReference type="Proteomes" id="UP000266183"/>
    </source>
</evidence>
<dbReference type="Proteomes" id="UP000266183">
    <property type="component" value="Chromosome"/>
</dbReference>
<dbReference type="KEGG" id="chk:D4L85_33745"/>
<organism evidence="1 2">
    <name type="scientific">Chryseolinea soli</name>
    <dbReference type="NCBI Taxonomy" id="2321403"/>
    <lineage>
        <taxon>Bacteria</taxon>
        <taxon>Pseudomonadati</taxon>
        <taxon>Bacteroidota</taxon>
        <taxon>Cytophagia</taxon>
        <taxon>Cytophagales</taxon>
        <taxon>Fulvivirgaceae</taxon>
        <taxon>Chryseolinea</taxon>
    </lineage>
</organism>
<gene>
    <name evidence="1" type="ORF">D4L85_33745</name>
</gene>
<name>A0A385SX96_9BACT</name>
<dbReference type="EMBL" id="CP032382">
    <property type="protein sequence ID" value="AYB35246.1"/>
    <property type="molecule type" value="Genomic_DNA"/>
</dbReference>
<sequence>MPFVLAAFANRRPHGKNCLDSFSEMENKTINIGVVKKIAIALKDLRERVAFVGGAVISLYTDDPAADELRPTKDIDLSVTLENYSAWVKLQDELTKLQFLPDTSSSVICRFLYDDITVDIMPDDEQVLGFSNPWYKPALQNMQEYLLQDGPTINIFSLPYFLATKFSAFNGRGKGDNRGSHDFEDIIYLTDNCIGIVASIQNTDADVQQFLLEEYRKIWTHPYRTEIISCHLSPLIRDARYNVIERKIESIIALEK</sequence>
<keyword evidence="2" id="KW-1185">Reference proteome</keyword>
<evidence type="ECO:0000313" key="1">
    <source>
        <dbReference type="EMBL" id="AYB35246.1"/>
    </source>
</evidence>
<dbReference type="InterPro" id="IPR014942">
    <property type="entry name" value="AbiEii"/>
</dbReference>
<protein>
    <recommendedName>
        <fullName evidence="3">Nucleotidyl transferase AbiEii/AbiGii toxin family protein</fullName>
    </recommendedName>
</protein>